<dbReference type="InterPro" id="IPR036322">
    <property type="entry name" value="WD40_repeat_dom_sf"/>
</dbReference>
<evidence type="ECO:0000313" key="3">
    <source>
        <dbReference type="Proteomes" id="UP001470230"/>
    </source>
</evidence>
<dbReference type="SUPFAM" id="SSF50978">
    <property type="entry name" value="WD40 repeat-like"/>
    <property type="match status" value="1"/>
</dbReference>
<reference evidence="1 3" key="1">
    <citation type="submission" date="2024-04" db="EMBL/GenBank/DDBJ databases">
        <title>Tritrichomonas musculus Genome.</title>
        <authorList>
            <person name="Alves-Ferreira E."/>
            <person name="Grigg M."/>
            <person name="Lorenzi H."/>
            <person name="Galac M."/>
        </authorList>
    </citation>
    <scope>NUCLEOTIDE SEQUENCE [LARGE SCALE GENOMIC DNA]</scope>
    <source>
        <strain evidence="1 3">EAF2021</strain>
    </source>
</reference>
<keyword evidence="3" id="KW-1185">Reference proteome</keyword>
<dbReference type="Gene3D" id="2.130.10.10">
    <property type="entry name" value="YVTN repeat-like/Quinoprotein amine dehydrogenase"/>
    <property type="match status" value="1"/>
</dbReference>
<sequence length="337" mass="38401">MINAEIFGQFFGLEIIIYPMSKAEVIKNFFPDWKYEILKAKDIGYLPSDCVCHISCVNCAPNRIAYGSDNLSSIYFSEISDPNSHIVKVETEDKLLGIEWLPVEPYHILATFEKNLVIIDTKEDKIIHQAAATDPTVYFIDAHWTKNGNIISLSQKNAMTFYDNELNNHHQLNSLESGKSFCFSIDNDQLYVGQHRDVLIFDISTEGEMKKLNSFVAHPHDIVKIQILNNHLITVTDKSAVIWDKRDLVPLFSIVSEGSAFYADPTCTFAIDSNKQIFKLAKGPKSEIKRTMDLNTKDPIKAAAWQYCENEDEKILHIGSHNSNEFCLALVIRFTRK</sequence>
<evidence type="ECO:0000313" key="2">
    <source>
        <dbReference type="EMBL" id="KAK8858186.1"/>
    </source>
</evidence>
<gene>
    <name evidence="1" type="ORF">M9Y10_010245</name>
    <name evidence="2" type="ORF">M9Y10_013287</name>
</gene>
<comment type="caution">
    <text evidence="1">The sequence shown here is derived from an EMBL/GenBank/DDBJ whole genome shotgun (WGS) entry which is preliminary data.</text>
</comment>
<protein>
    <submittedName>
        <fullName evidence="1">Uncharacterized protein</fullName>
    </submittedName>
</protein>
<dbReference type="EMBL" id="JAPFFF010000145">
    <property type="protein sequence ID" value="KAK8835392.1"/>
    <property type="molecule type" value="Genomic_DNA"/>
</dbReference>
<name>A0ABR2GPA0_9EUKA</name>
<dbReference type="EMBL" id="JAPFFF010000019">
    <property type="protein sequence ID" value="KAK8858186.1"/>
    <property type="molecule type" value="Genomic_DNA"/>
</dbReference>
<dbReference type="InterPro" id="IPR015943">
    <property type="entry name" value="WD40/YVTN_repeat-like_dom_sf"/>
</dbReference>
<proteinExistence type="predicted"/>
<accession>A0ABR2GPA0</accession>
<organism evidence="1 3">
    <name type="scientific">Tritrichomonas musculus</name>
    <dbReference type="NCBI Taxonomy" id="1915356"/>
    <lineage>
        <taxon>Eukaryota</taxon>
        <taxon>Metamonada</taxon>
        <taxon>Parabasalia</taxon>
        <taxon>Tritrichomonadida</taxon>
        <taxon>Tritrichomonadidae</taxon>
        <taxon>Tritrichomonas</taxon>
    </lineage>
</organism>
<dbReference type="Proteomes" id="UP001470230">
    <property type="component" value="Unassembled WGS sequence"/>
</dbReference>
<evidence type="ECO:0000313" key="1">
    <source>
        <dbReference type="EMBL" id="KAK8835392.1"/>
    </source>
</evidence>